<evidence type="ECO:0000313" key="1">
    <source>
        <dbReference type="EMBL" id="KIW22883.1"/>
    </source>
</evidence>
<gene>
    <name evidence="1" type="ORF">PV07_11133</name>
</gene>
<proteinExistence type="predicted"/>
<keyword evidence="2" id="KW-1185">Reference proteome</keyword>
<organism evidence="1 2">
    <name type="scientific">Cladophialophora immunda</name>
    <dbReference type="NCBI Taxonomy" id="569365"/>
    <lineage>
        <taxon>Eukaryota</taxon>
        <taxon>Fungi</taxon>
        <taxon>Dikarya</taxon>
        <taxon>Ascomycota</taxon>
        <taxon>Pezizomycotina</taxon>
        <taxon>Eurotiomycetes</taxon>
        <taxon>Chaetothyriomycetidae</taxon>
        <taxon>Chaetothyriales</taxon>
        <taxon>Herpotrichiellaceae</taxon>
        <taxon>Cladophialophora</taxon>
    </lineage>
</organism>
<dbReference type="VEuPathDB" id="FungiDB:PV07_11133"/>
<dbReference type="GeneID" id="27350327"/>
<dbReference type="EMBL" id="KN847046">
    <property type="protein sequence ID" value="KIW22883.1"/>
    <property type="molecule type" value="Genomic_DNA"/>
</dbReference>
<dbReference type="HOGENOM" id="CLU_1916860_0_0_1"/>
<accession>A0A0D2BV04</accession>
<evidence type="ECO:0000313" key="2">
    <source>
        <dbReference type="Proteomes" id="UP000054466"/>
    </source>
</evidence>
<dbReference type="Proteomes" id="UP000054466">
    <property type="component" value="Unassembled WGS sequence"/>
</dbReference>
<sequence>MPGFHIDAISLEIILWKSTWNRPQVRAHNTNHSSLSTLNPACGFASLGLSESNSYSSASHHASLPGQCGQPPPSLRCLTHRSFHSATIAPFGRLPTFGIDFPLPFFRHVLNRRVSEHEISLEAVGGLSRIVH</sequence>
<name>A0A0D2BV04_9EURO</name>
<reference evidence="1 2" key="1">
    <citation type="submission" date="2015-01" db="EMBL/GenBank/DDBJ databases">
        <title>The Genome Sequence of Cladophialophora immunda CBS83496.</title>
        <authorList>
            <consortium name="The Broad Institute Genomics Platform"/>
            <person name="Cuomo C."/>
            <person name="de Hoog S."/>
            <person name="Gorbushina A."/>
            <person name="Stielow B."/>
            <person name="Teixiera M."/>
            <person name="Abouelleil A."/>
            <person name="Chapman S.B."/>
            <person name="Priest M."/>
            <person name="Young S.K."/>
            <person name="Wortman J."/>
            <person name="Nusbaum C."/>
            <person name="Birren B."/>
        </authorList>
    </citation>
    <scope>NUCLEOTIDE SEQUENCE [LARGE SCALE GENOMIC DNA]</scope>
    <source>
        <strain evidence="1 2">CBS 83496</strain>
    </source>
</reference>
<dbReference type="AlphaFoldDB" id="A0A0D2BV04"/>
<dbReference type="RefSeq" id="XP_016243099.1">
    <property type="nucleotide sequence ID" value="XM_016398537.1"/>
</dbReference>
<protein>
    <submittedName>
        <fullName evidence="1">Uncharacterized protein</fullName>
    </submittedName>
</protein>